<dbReference type="SMART" id="SM00640">
    <property type="entry name" value="Glyco_32"/>
    <property type="match status" value="1"/>
</dbReference>
<dbReference type="AlphaFoldDB" id="A0A8T0GS41"/>
<evidence type="ECO:0000256" key="5">
    <source>
        <dbReference type="SAM" id="MobiDB-lite"/>
    </source>
</evidence>
<keyword evidence="6" id="KW-1133">Transmembrane helix</keyword>
<feature type="domain" description="Glycosyl hydrolase family 32 N-terminal" evidence="7">
    <location>
        <begin position="194"/>
        <end position="515"/>
    </location>
</feature>
<dbReference type="Proteomes" id="UP000822688">
    <property type="component" value="Chromosome 10"/>
</dbReference>
<dbReference type="InterPro" id="IPR018053">
    <property type="entry name" value="Glyco_hydro_32_AS"/>
</dbReference>
<dbReference type="PANTHER" id="PTHR31953">
    <property type="entry name" value="BETA-FRUCTOFURANOSIDASE, INSOLUBLE ISOENZYME CWINV1-RELATED"/>
    <property type="match status" value="1"/>
</dbReference>
<dbReference type="InterPro" id="IPR001362">
    <property type="entry name" value="Glyco_hydro_32"/>
</dbReference>
<feature type="compositionally biased region" description="Polar residues" evidence="5">
    <location>
        <begin position="8"/>
        <end position="19"/>
    </location>
</feature>
<accession>A0A8T0GS41</accession>
<dbReference type="Gene3D" id="2.60.120.560">
    <property type="entry name" value="Exo-inulinase, domain 1"/>
    <property type="match status" value="1"/>
</dbReference>
<dbReference type="InterPro" id="IPR013189">
    <property type="entry name" value="Glyco_hydro_32_C"/>
</dbReference>
<proteinExistence type="inferred from homology"/>
<feature type="domain" description="Glycosyl hydrolase family 32 C-terminal" evidence="8">
    <location>
        <begin position="518"/>
        <end position="711"/>
    </location>
</feature>
<dbReference type="Pfam" id="PF00251">
    <property type="entry name" value="Glyco_hydro_32N"/>
    <property type="match status" value="1"/>
</dbReference>
<keyword evidence="10" id="KW-1185">Reference proteome</keyword>
<evidence type="ECO:0000256" key="3">
    <source>
        <dbReference type="ARBA" id="ARBA00023295"/>
    </source>
</evidence>
<feature type="transmembrane region" description="Helical" evidence="6">
    <location>
        <begin position="147"/>
        <end position="168"/>
    </location>
</feature>
<evidence type="ECO:0000313" key="10">
    <source>
        <dbReference type="Proteomes" id="UP000822688"/>
    </source>
</evidence>
<keyword evidence="3 4" id="KW-0326">Glycosidase</keyword>
<dbReference type="GO" id="GO:0005975">
    <property type="term" value="P:carbohydrate metabolic process"/>
    <property type="evidence" value="ECO:0007669"/>
    <property type="project" value="InterPro"/>
</dbReference>
<keyword evidence="6" id="KW-0812">Transmembrane</keyword>
<dbReference type="InterPro" id="IPR023296">
    <property type="entry name" value="Glyco_hydro_beta-prop_sf"/>
</dbReference>
<feature type="region of interest" description="Disordered" evidence="5">
    <location>
        <begin position="1"/>
        <end position="43"/>
    </location>
</feature>
<evidence type="ECO:0008006" key="11">
    <source>
        <dbReference type="Google" id="ProtNLM"/>
    </source>
</evidence>
<organism evidence="9 10">
    <name type="scientific">Ceratodon purpureus</name>
    <name type="common">Fire moss</name>
    <name type="synonym">Dicranum purpureum</name>
    <dbReference type="NCBI Taxonomy" id="3225"/>
    <lineage>
        <taxon>Eukaryota</taxon>
        <taxon>Viridiplantae</taxon>
        <taxon>Streptophyta</taxon>
        <taxon>Embryophyta</taxon>
        <taxon>Bryophyta</taxon>
        <taxon>Bryophytina</taxon>
        <taxon>Bryopsida</taxon>
        <taxon>Dicranidae</taxon>
        <taxon>Pseudoditrichales</taxon>
        <taxon>Ditrichaceae</taxon>
        <taxon>Ceratodon</taxon>
    </lineage>
</organism>
<dbReference type="SUPFAM" id="SSF49899">
    <property type="entry name" value="Concanavalin A-like lectins/glucanases"/>
    <property type="match status" value="1"/>
</dbReference>
<dbReference type="SUPFAM" id="SSF75005">
    <property type="entry name" value="Arabinanase/levansucrase/invertase"/>
    <property type="match status" value="1"/>
</dbReference>
<dbReference type="InterPro" id="IPR013320">
    <property type="entry name" value="ConA-like_dom_sf"/>
</dbReference>
<sequence length="726" mass="79827">MAARRKSIPSSRLCESSISKAGHIPHPVVSRMPQSSGHGDVRDGEGEVETLMGAVAPPSDSSSYISIPVAELEFSTYRSNGNPKPLAAGAPLSSNENTTPYFSIADHSNTSLGTDDGPPVLGVSPLSIAGKQDAPPASHRSRNLNRALLAVVVIALLLAVLIPIAVVLQSRHARNEEARRIFEIRAFKHRTAFHFQPDKNWMNDPNGPMYYQGYYHLFYQYNPEGAVWGNIIWGHAVSTDLVNWRHLEPALKGDQWYDIRGIWSGSATILPDGSPVVMYTGWSNASVQIQSMALPANKSDPLLRQWLKAPQNPVAEVPAGYNADQFRDPTTAWKGPDGVWRLLVGANAGESGTIGTALLYKSLDFQTWNFTQRLHSVTGTGMWECPDFYPVSLSGALLGAETSVYGPTVKHVLKISANDMKHDYYSVGTYVTGNDTFLPESVNLDAGIGLRYDYGKFYASKSFFDQFKSRRILFGWVNESNTEDANIHKGWASVMSIPRQVWLDNRTTTDLIQYPVEELTSLHGRNVSYENVTLEVGAFVKVDGISGNQLDIEVSFGMPNMSRAALQPPELLAEFGQLECAQRSSDGNTGIGPFGVYVLATDDFQELTAIYFQVLQSPGEGLKILVCSDQSRSSVAPNLDTAAFGSFVRVYDDDQFLTLRILVDHSIVETFVQGGRTVITSRVYPEHALDDAAHIFLFNNGTAPITATMTTIWNMNSIHITEFSRT</sequence>
<dbReference type="CDD" id="cd18624">
    <property type="entry name" value="GH32_Fruct1-like"/>
    <property type="match status" value="1"/>
</dbReference>
<dbReference type="Gene3D" id="2.115.10.20">
    <property type="entry name" value="Glycosyl hydrolase domain, family 43"/>
    <property type="match status" value="1"/>
</dbReference>
<evidence type="ECO:0000313" key="9">
    <source>
        <dbReference type="EMBL" id="KAG0560498.1"/>
    </source>
</evidence>
<reference evidence="9" key="1">
    <citation type="submission" date="2020-06" db="EMBL/GenBank/DDBJ databases">
        <title>WGS assembly of Ceratodon purpureus strain R40.</title>
        <authorList>
            <person name="Carey S.B."/>
            <person name="Jenkins J."/>
            <person name="Shu S."/>
            <person name="Lovell J.T."/>
            <person name="Sreedasyam A."/>
            <person name="Maumus F."/>
            <person name="Tiley G.P."/>
            <person name="Fernandez-Pozo N."/>
            <person name="Barry K."/>
            <person name="Chen C."/>
            <person name="Wang M."/>
            <person name="Lipzen A."/>
            <person name="Daum C."/>
            <person name="Saski C.A."/>
            <person name="Payton A.C."/>
            <person name="Mcbreen J.C."/>
            <person name="Conrad R.E."/>
            <person name="Kollar L.M."/>
            <person name="Olsson S."/>
            <person name="Huttunen S."/>
            <person name="Landis J.B."/>
            <person name="Wickett N.J."/>
            <person name="Johnson M.G."/>
            <person name="Rensing S.A."/>
            <person name="Grimwood J."/>
            <person name="Schmutz J."/>
            <person name="Mcdaniel S.F."/>
        </authorList>
    </citation>
    <scope>NUCLEOTIDE SEQUENCE</scope>
    <source>
        <strain evidence="9">R40</strain>
    </source>
</reference>
<comment type="similarity">
    <text evidence="1 4">Belongs to the glycosyl hydrolase 32 family.</text>
</comment>
<dbReference type="Pfam" id="PF08244">
    <property type="entry name" value="Glyco_hydro_32C"/>
    <property type="match status" value="1"/>
</dbReference>
<comment type="caution">
    <text evidence="9">The sequence shown here is derived from an EMBL/GenBank/DDBJ whole genome shotgun (WGS) entry which is preliminary data.</text>
</comment>
<dbReference type="InterPro" id="IPR050551">
    <property type="entry name" value="Fructan_Metab_Enzymes"/>
</dbReference>
<evidence type="ECO:0000259" key="8">
    <source>
        <dbReference type="Pfam" id="PF08244"/>
    </source>
</evidence>
<protein>
    <recommendedName>
        <fullName evidence="11">Beta-fructofuranosidase</fullName>
    </recommendedName>
</protein>
<name>A0A8T0GS41_CERPU</name>
<evidence type="ECO:0000259" key="7">
    <source>
        <dbReference type="Pfam" id="PF00251"/>
    </source>
</evidence>
<evidence type="ECO:0000256" key="2">
    <source>
        <dbReference type="ARBA" id="ARBA00022801"/>
    </source>
</evidence>
<dbReference type="PROSITE" id="PS00609">
    <property type="entry name" value="GLYCOSYL_HYDROL_F32"/>
    <property type="match status" value="1"/>
</dbReference>
<dbReference type="EMBL" id="CM026431">
    <property type="protein sequence ID" value="KAG0560498.1"/>
    <property type="molecule type" value="Genomic_DNA"/>
</dbReference>
<evidence type="ECO:0000256" key="1">
    <source>
        <dbReference type="ARBA" id="ARBA00009902"/>
    </source>
</evidence>
<evidence type="ECO:0000256" key="4">
    <source>
        <dbReference type="RuleBase" id="RU362110"/>
    </source>
</evidence>
<dbReference type="GO" id="GO:0004553">
    <property type="term" value="F:hydrolase activity, hydrolyzing O-glycosyl compounds"/>
    <property type="evidence" value="ECO:0007669"/>
    <property type="project" value="InterPro"/>
</dbReference>
<dbReference type="InterPro" id="IPR013148">
    <property type="entry name" value="Glyco_hydro_32_N"/>
</dbReference>
<keyword evidence="6" id="KW-0472">Membrane</keyword>
<evidence type="ECO:0000256" key="6">
    <source>
        <dbReference type="SAM" id="Phobius"/>
    </source>
</evidence>
<keyword evidence="2 4" id="KW-0378">Hydrolase</keyword>
<gene>
    <name evidence="9" type="ORF">KC19_10G184500</name>
</gene>